<gene>
    <name evidence="1" type="ORF">RRG08_042816</name>
</gene>
<dbReference type="InterPro" id="IPR032072">
    <property type="entry name" value="DUF4807"/>
</dbReference>
<dbReference type="Pfam" id="PF16065">
    <property type="entry name" value="DUF4807"/>
    <property type="match status" value="1"/>
</dbReference>
<organism evidence="1 2">
    <name type="scientific">Elysia crispata</name>
    <name type="common">lettuce slug</name>
    <dbReference type="NCBI Taxonomy" id="231223"/>
    <lineage>
        <taxon>Eukaryota</taxon>
        <taxon>Metazoa</taxon>
        <taxon>Spiralia</taxon>
        <taxon>Lophotrochozoa</taxon>
        <taxon>Mollusca</taxon>
        <taxon>Gastropoda</taxon>
        <taxon>Heterobranchia</taxon>
        <taxon>Euthyneura</taxon>
        <taxon>Panpulmonata</taxon>
        <taxon>Sacoglossa</taxon>
        <taxon>Placobranchoidea</taxon>
        <taxon>Plakobranchidae</taxon>
        <taxon>Elysia</taxon>
    </lineage>
</organism>
<dbReference type="PANTHER" id="PTHR36693:SF1">
    <property type="entry name" value="GH02722P"/>
    <property type="match status" value="1"/>
</dbReference>
<sequence length="461" mass="53040">MPRVFVIFRTFDRIWTCKTLTRELAPFEMDISGGPIKFVFTVDHITPMSSSNEDAHHVYETNTPLSGAASHHAFKKTDSFYCDPHERLSPCIVHQSESECDFVSPKQKASSRGLVRRFSMPNNALEIPVDSSRLNTAAIGEDSLNTIIYFVLPTFRCTLLLDAHVASCVQCEYSRSKTFRRHLMRFLCRGEAFRNCIPDYEKWSDEDKESWEHFLLVPYLIDIVAVWPKQKIDYAWSSYILGNLSKHIFLEEGFAWLSTLGGAHSSLGETFHHHAKRAGEISGHQLRLALQLGNESLIARCYVFWSWSLMQRGYLRQCRRCILNTWKFCKKLKCRDRILENMCKAVWSRLRYRRAQSRGMLLQSHSKGCASSLFERRDDSSDSETDSEKNGSSLFVPLERTSAKVKDEAKLERGNTALVEQSQLYEDAGGFVSCRSSLEKDVAFARRSQRLRPLNPTVEVW</sequence>
<dbReference type="EMBL" id="JAWDGP010006459">
    <property type="protein sequence ID" value="KAK3740832.1"/>
    <property type="molecule type" value="Genomic_DNA"/>
</dbReference>
<keyword evidence="2" id="KW-1185">Reference proteome</keyword>
<comment type="caution">
    <text evidence="1">The sequence shown here is derived from an EMBL/GenBank/DDBJ whole genome shotgun (WGS) entry which is preliminary data.</text>
</comment>
<name>A0AAE1CWG6_9GAST</name>
<dbReference type="AlphaFoldDB" id="A0AAE1CWG6"/>
<evidence type="ECO:0000313" key="1">
    <source>
        <dbReference type="EMBL" id="KAK3740832.1"/>
    </source>
</evidence>
<dbReference type="Proteomes" id="UP001283361">
    <property type="component" value="Unassembled WGS sequence"/>
</dbReference>
<proteinExistence type="predicted"/>
<dbReference type="PANTHER" id="PTHR36693">
    <property type="entry name" value="GH02722P"/>
    <property type="match status" value="1"/>
</dbReference>
<reference evidence="1" key="1">
    <citation type="journal article" date="2023" name="G3 (Bethesda)">
        <title>A reference genome for the long-term kleptoplast-retaining sea slug Elysia crispata morphotype clarki.</title>
        <authorList>
            <person name="Eastman K.E."/>
            <person name="Pendleton A.L."/>
            <person name="Shaikh M.A."/>
            <person name="Suttiyut T."/>
            <person name="Ogas R."/>
            <person name="Tomko P."/>
            <person name="Gavelis G."/>
            <person name="Widhalm J.R."/>
            <person name="Wisecaver J.H."/>
        </authorList>
    </citation>
    <scope>NUCLEOTIDE SEQUENCE</scope>
    <source>
        <strain evidence="1">ECLA1</strain>
    </source>
</reference>
<evidence type="ECO:0000313" key="2">
    <source>
        <dbReference type="Proteomes" id="UP001283361"/>
    </source>
</evidence>
<accession>A0AAE1CWG6</accession>
<protein>
    <submittedName>
        <fullName evidence="1">Uncharacterized protein</fullName>
    </submittedName>
</protein>